<gene>
    <name evidence="1" type="ORF">SAMN05216273_102216</name>
</gene>
<dbReference type="SUPFAM" id="SSF48452">
    <property type="entry name" value="TPR-like"/>
    <property type="match status" value="1"/>
</dbReference>
<organism evidence="1 2">
    <name type="scientific">Chryseobacterium taihuense</name>
    <dbReference type="NCBI Taxonomy" id="1141221"/>
    <lineage>
        <taxon>Bacteria</taxon>
        <taxon>Pseudomonadati</taxon>
        <taxon>Bacteroidota</taxon>
        <taxon>Flavobacteriia</taxon>
        <taxon>Flavobacteriales</taxon>
        <taxon>Weeksellaceae</taxon>
        <taxon>Chryseobacterium group</taxon>
        <taxon>Chryseobacterium</taxon>
    </lineage>
</organism>
<evidence type="ECO:0000313" key="2">
    <source>
        <dbReference type="Proteomes" id="UP000199242"/>
    </source>
</evidence>
<accession>A0ABY0QQX5</accession>
<dbReference type="Proteomes" id="UP000199242">
    <property type="component" value="Unassembled WGS sequence"/>
</dbReference>
<evidence type="ECO:0000313" key="1">
    <source>
        <dbReference type="EMBL" id="SDL56580.1"/>
    </source>
</evidence>
<dbReference type="Pfam" id="PF12771">
    <property type="entry name" value="SusD-like_2"/>
    <property type="match status" value="1"/>
</dbReference>
<protein>
    <submittedName>
        <fullName evidence="1">Starch-binding associating with outer membrane</fullName>
    </submittedName>
</protein>
<sequence length="532" mass="59291">MKKIVIILSVITLGFGTNSCSDKFDEIDINPNSTEKPLSYGVFNSTNKELMDNTRDQWQSARITLPWVQYSAQRAYTEEDRYQYRLTTGNALWSFSYRVAKDYKTIIDLNEDPQTKLQTANYGPPENQIAAARVMLSYVFLNLADSFGDIPYYSYGNQDPDFQALNIDLTLQPKFASQQKVYRDIMNELKEASEMISVNDAVFSQGDVLFGSGAKLKKFANSLRLRVATRVKGVIPEAAAHIQDAIASGVMTSNDDTVGLKYENNLVNPSPLYNDFRTRSDFAISKTFVDLLKGNTGNFGLDPRLFKFASKSKLSPAEESDGTNRTLRQRILDGSLIESTDPNDFNGMPYGIPSSLAPSQASSANFFSKNILKPDYTEIFMEYAEVQFLLAEANGWSQTNYVNGVRASMERWGVPAADITAYISTLPPASQQNVLTQKYIALFMQPYEAWAEYRRTGYPNTLLLPGQTGTLNVAAGGNTTYTFTSLIAGLTDLPKRLFYPTTVQTLNPVNYQSASSAIGGDKMDTKLIWDTN</sequence>
<dbReference type="Gene3D" id="1.25.40.390">
    <property type="match status" value="1"/>
</dbReference>
<dbReference type="InterPro" id="IPR011990">
    <property type="entry name" value="TPR-like_helical_dom_sf"/>
</dbReference>
<dbReference type="InterPro" id="IPR041662">
    <property type="entry name" value="SusD-like_2"/>
</dbReference>
<reference evidence="1 2" key="1">
    <citation type="submission" date="2016-10" db="EMBL/GenBank/DDBJ databases">
        <authorList>
            <person name="Varghese N."/>
            <person name="Submissions S."/>
        </authorList>
    </citation>
    <scope>NUCLEOTIDE SEQUENCE [LARGE SCALE GENOMIC DNA]</scope>
    <source>
        <strain evidence="1 2">CGMCC 1.10941</strain>
    </source>
</reference>
<comment type="caution">
    <text evidence="1">The sequence shown here is derived from an EMBL/GenBank/DDBJ whole genome shotgun (WGS) entry which is preliminary data.</text>
</comment>
<dbReference type="EMBL" id="FNHD01000002">
    <property type="protein sequence ID" value="SDL56580.1"/>
    <property type="molecule type" value="Genomic_DNA"/>
</dbReference>
<dbReference type="RefSeq" id="WP_089741833.1">
    <property type="nucleotide sequence ID" value="NZ_FNHD01000002.1"/>
</dbReference>
<keyword evidence="2" id="KW-1185">Reference proteome</keyword>
<proteinExistence type="predicted"/>
<name>A0ABY0QQX5_9FLAO</name>